<evidence type="ECO:0000256" key="1">
    <source>
        <dbReference type="SAM" id="Coils"/>
    </source>
</evidence>
<gene>
    <name evidence="2" type="ORF">EVOR1521_LOCUS24847</name>
</gene>
<evidence type="ECO:0000313" key="3">
    <source>
        <dbReference type="Proteomes" id="UP001178507"/>
    </source>
</evidence>
<dbReference type="EMBL" id="CAUJNA010003429">
    <property type="protein sequence ID" value="CAJ1401759.1"/>
    <property type="molecule type" value="Genomic_DNA"/>
</dbReference>
<dbReference type="Proteomes" id="UP001178507">
    <property type="component" value="Unassembled WGS sequence"/>
</dbReference>
<dbReference type="AlphaFoldDB" id="A0AA36J9V7"/>
<feature type="non-terminal residue" evidence="2">
    <location>
        <position position="194"/>
    </location>
</feature>
<sequence length="194" mass="22431">DRWLAEESHKQNMDILSNLERMEKQVEALRKQERENYAELAKLQHQVKDQDQRNKMVEAQLNAERLKNSNMVPREEHEAAKEETRLARQRCVELEEMYATKEKDYQNIVDAYKQVSGHDTGVEVRPLTPRPMWTHCRGLLDPEGPRSMQQSDLLQDLVVRISAASRTLLAAYGLQSATLKSSLFGKFAKPSPRS</sequence>
<feature type="coiled-coil region" evidence="1">
    <location>
        <begin position="5"/>
        <end position="97"/>
    </location>
</feature>
<evidence type="ECO:0000313" key="2">
    <source>
        <dbReference type="EMBL" id="CAJ1401759.1"/>
    </source>
</evidence>
<comment type="caution">
    <text evidence="2">The sequence shown here is derived from an EMBL/GenBank/DDBJ whole genome shotgun (WGS) entry which is preliminary data.</text>
</comment>
<protein>
    <submittedName>
        <fullName evidence="2">Uncharacterized protein</fullName>
    </submittedName>
</protein>
<reference evidence="2" key="1">
    <citation type="submission" date="2023-08" db="EMBL/GenBank/DDBJ databases">
        <authorList>
            <person name="Chen Y."/>
            <person name="Shah S."/>
            <person name="Dougan E. K."/>
            <person name="Thang M."/>
            <person name="Chan C."/>
        </authorList>
    </citation>
    <scope>NUCLEOTIDE SEQUENCE</scope>
</reference>
<proteinExistence type="predicted"/>
<accession>A0AA36J9V7</accession>
<keyword evidence="3" id="KW-1185">Reference proteome</keyword>
<keyword evidence="1" id="KW-0175">Coiled coil</keyword>
<organism evidence="2 3">
    <name type="scientific">Effrenium voratum</name>
    <dbReference type="NCBI Taxonomy" id="2562239"/>
    <lineage>
        <taxon>Eukaryota</taxon>
        <taxon>Sar</taxon>
        <taxon>Alveolata</taxon>
        <taxon>Dinophyceae</taxon>
        <taxon>Suessiales</taxon>
        <taxon>Symbiodiniaceae</taxon>
        <taxon>Effrenium</taxon>
    </lineage>
</organism>
<name>A0AA36J9V7_9DINO</name>